<evidence type="ECO:0000313" key="2">
    <source>
        <dbReference type="EMBL" id="GAF05022.1"/>
    </source>
</evidence>
<feature type="chain" id="PRO_5004904027" description="Sortilin N-terminal domain-containing protein" evidence="1">
    <location>
        <begin position="31"/>
        <end position="480"/>
    </location>
</feature>
<dbReference type="Proteomes" id="UP000019402">
    <property type="component" value="Unassembled WGS sequence"/>
</dbReference>
<sequence>MKNRKLKMKAGNRMLWFILSTLLVFQSSHTYSQFWDQLKNERVESGNTIVWEQVSPGNSGFANLLRYHPTIPGKVAFCQDMWNHYQSDNNGERWYSTVDPDGDGSFGRMLDIEYSMSNPKLAIAIATSELWVSNDTGRTFRVVPNCLWYKLDTDGSDKEGWKRKVAAVAIDPNNADVWFVAGGTNVRGQDWMSCYQDVTAANPHGKSSDYEGKLYKTTDGGESWSLVNNGLDPKAQIGRIIVNPKNSQQVFASSNYGVYKSDNGGSSWIHISDGKLDNDIIMDMDYYYDEVSGNFLLYVIDQVQYLANGNTTLCTGGVFRSEDEGVTWINMNGDLGLDINRLSGGVPANYYKYIAMWFGISESEAKSTYPELPTSALQYFNMLSTDPSREGAVYIALPIPRWRTLLCLVVYGQQVIMEPSGLIRLGYMKIAGRKIKTIGKNEVILGMRIWRLVTHPHICGLAVIMHYVPLEALMWEWMVV</sequence>
<feature type="signal peptide" evidence="1">
    <location>
        <begin position="1"/>
        <end position="30"/>
    </location>
</feature>
<protein>
    <recommendedName>
        <fullName evidence="4">Sortilin N-terminal domain-containing protein</fullName>
    </recommendedName>
</protein>
<dbReference type="AlphaFoldDB" id="W7Y9L5"/>
<dbReference type="Gene3D" id="2.130.10.10">
    <property type="entry name" value="YVTN repeat-like/Quinoprotein amine dehydrogenase"/>
    <property type="match status" value="2"/>
</dbReference>
<dbReference type="OrthoDB" id="9757809at2"/>
<organism evidence="2 3">
    <name type="scientific">Saccharicrinis fermentans DSM 9555 = JCM 21142</name>
    <dbReference type="NCBI Taxonomy" id="869213"/>
    <lineage>
        <taxon>Bacteria</taxon>
        <taxon>Pseudomonadati</taxon>
        <taxon>Bacteroidota</taxon>
        <taxon>Bacteroidia</taxon>
        <taxon>Marinilabiliales</taxon>
        <taxon>Marinilabiliaceae</taxon>
        <taxon>Saccharicrinis</taxon>
    </lineage>
</organism>
<evidence type="ECO:0000313" key="3">
    <source>
        <dbReference type="Proteomes" id="UP000019402"/>
    </source>
</evidence>
<dbReference type="EMBL" id="BAMD01000065">
    <property type="protein sequence ID" value="GAF05022.1"/>
    <property type="molecule type" value="Genomic_DNA"/>
</dbReference>
<name>W7Y9L5_9BACT</name>
<gene>
    <name evidence="2" type="ORF">JCM21142_93745</name>
</gene>
<accession>W7Y9L5</accession>
<keyword evidence="1" id="KW-0732">Signal</keyword>
<dbReference type="InterPro" id="IPR015943">
    <property type="entry name" value="WD40/YVTN_repeat-like_dom_sf"/>
</dbReference>
<dbReference type="SUPFAM" id="SSF110296">
    <property type="entry name" value="Oligoxyloglucan reducing end-specific cellobiohydrolase"/>
    <property type="match status" value="1"/>
</dbReference>
<dbReference type="STRING" id="869213.GCA_000517085_01693"/>
<dbReference type="eggNOG" id="COG4447">
    <property type="taxonomic scope" value="Bacteria"/>
</dbReference>
<keyword evidence="3" id="KW-1185">Reference proteome</keyword>
<reference evidence="2 3" key="1">
    <citation type="journal article" date="2014" name="Genome Announc.">
        <title>Draft Genome Sequence of Cytophaga fermentans JCM 21142T, a Facultative Anaerobe Isolated from Marine Mud.</title>
        <authorList>
            <person name="Starns D."/>
            <person name="Oshima K."/>
            <person name="Suda W."/>
            <person name="Iino T."/>
            <person name="Yuki M."/>
            <person name="Inoue J."/>
            <person name="Kitamura K."/>
            <person name="Iida T."/>
            <person name="Darby A."/>
            <person name="Hattori M."/>
            <person name="Ohkuma M."/>
        </authorList>
    </citation>
    <scope>NUCLEOTIDE SEQUENCE [LARGE SCALE GENOMIC DNA]</scope>
    <source>
        <strain evidence="2 3">JCM 21142</strain>
    </source>
</reference>
<evidence type="ECO:0000256" key="1">
    <source>
        <dbReference type="SAM" id="SignalP"/>
    </source>
</evidence>
<proteinExistence type="predicted"/>
<evidence type="ECO:0008006" key="4">
    <source>
        <dbReference type="Google" id="ProtNLM"/>
    </source>
</evidence>
<comment type="caution">
    <text evidence="2">The sequence shown here is derived from an EMBL/GenBank/DDBJ whole genome shotgun (WGS) entry which is preliminary data.</text>
</comment>
<dbReference type="RefSeq" id="WP_044214031.1">
    <property type="nucleotide sequence ID" value="NZ_BAMD01000065.1"/>
</dbReference>